<dbReference type="Gene3D" id="1.10.287.110">
    <property type="entry name" value="DnaJ domain"/>
    <property type="match status" value="1"/>
</dbReference>
<dbReference type="Gene3D" id="2.60.260.20">
    <property type="entry name" value="Urease metallochaperone UreE, N-terminal domain"/>
    <property type="match status" value="2"/>
</dbReference>
<dbReference type="EMBL" id="QOVW01000085">
    <property type="protein sequence ID" value="RDB35456.1"/>
    <property type="molecule type" value="Genomic_DNA"/>
</dbReference>
<evidence type="ECO:0000256" key="2">
    <source>
        <dbReference type="SAM" id="MobiDB-lite"/>
    </source>
</evidence>
<dbReference type="PROSITE" id="PS00636">
    <property type="entry name" value="DNAJ_1"/>
    <property type="match status" value="1"/>
</dbReference>
<keyword evidence="1" id="KW-0143">Chaperone</keyword>
<comment type="caution">
    <text evidence="4">The sequence shown here is derived from an EMBL/GenBank/DDBJ whole genome shotgun (WGS) entry which is preliminary data.</text>
</comment>
<dbReference type="InterPro" id="IPR001623">
    <property type="entry name" value="DnaJ_domain"/>
</dbReference>
<dbReference type="InterPro" id="IPR002939">
    <property type="entry name" value="DnaJ_C"/>
</dbReference>
<sequence length="314" mass="34934">MKYYEILGLNKNATSDDIKKAYRKMAMQYHPDRNPGNKSAEEKFKEMSEAYAVLSDPEKKRQYDLLGDTRFSQQQGAGFHEDIFKNFDFDSIFREMGFSGFGGFTSGGKFGGFGGFGGKADEQQRGGARRGGFRSQPEDSSRYDIEHELEIGFMEAYNGSERQVNLSLGGGDVISTRIKVPAGIDTGKKLRVRGHGRIMPNGNKGDLYLNVKVMSHPEFIRKDNDIEVGVKVPFSLLCLGGLLDVPTPEGVKQIKIRPGMQNGVKMRLKSLGFPVMGSSERGDLYAILAVKVPIQEEIKESDIELFEKLKNSGF</sequence>
<feature type="region of interest" description="Disordered" evidence="2">
    <location>
        <begin position="119"/>
        <end position="141"/>
    </location>
</feature>
<reference evidence="4" key="1">
    <citation type="submission" date="2018-04" db="EMBL/GenBank/DDBJ databases">
        <title>Draft genome sequence of the Candidatus Spirobacillus cienkowskii, a pathogen of freshwater Daphnia species, reconstructed from hemolymph metagenomic reads.</title>
        <authorList>
            <person name="Bresciani L."/>
            <person name="Lemos L.N."/>
            <person name="Wale N."/>
            <person name="Lin J.Y."/>
            <person name="Fernandes G.R."/>
            <person name="Duffy M.A."/>
            <person name="Rodrigues J.M."/>
        </authorList>
    </citation>
    <scope>NUCLEOTIDE SEQUENCE [LARGE SCALE GENOMIC DNA]</scope>
    <source>
        <strain evidence="4">Binning01</strain>
    </source>
</reference>
<protein>
    <submittedName>
        <fullName evidence="4">J domain-containing protein</fullName>
    </submittedName>
</protein>
<dbReference type="InterPro" id="IPR008971">
    <property type="entry name" value="HSP40/DnaJ_pept-bd"/>
</dbReference>
<dbReference type="GO" id="GO:0051082">
    <property type="term" value="F:unfolded protein binding"/>
    <property type="evidence" value="ECO:0007669"/>
    <property type="project" value="InterPro"/>
</dbReference>
<keyword evidence="5" id="KW-1185">Reference proteome</keyword>
<feature type="domain" description="J" evidence="3">
    <location>
        <begin position="2"/>
        <end position="67"/>
    </location>
</feature>
<dbReference type="SUPFAM" id="SSF49493">
    <property type="entry name" value="HSP40/DnaJ peptide-binding domain"/>
    <property type="match status" value="2"/>
</dbReference>
<gene>
    <name evidence="4" type="ORF">DCC88_10125</name>
</gene>
<dbReference type="PROSITE" id="PS50076">
    <property type="entry name" value="DNAJ_2"/>
    <property type="match status" value="1"/>
</dbReference>
<accession>A0A369KWA1</accession>
<dbReference type="CDD" id="cd06257">
    <property type="entry name" value="DnaJ"/>
    <property type="match status" value="1"/>
</dbReference>
<evidence type="ECO:0000313" key="5">
    <source>
        <dbReference type="Proteomes" id="UP000253934"/>
    </source>
</evidence>
<dbReference type="InterPro" id="IPR036869">
    <property type="entry name" value="J_dom_sf"/>
</dbReference>
<dbReference type="PANTHER" id="PTHR43096">
    <property type="entry name" value="DNAJ HOMOLOG 1, MITOCHONDRIAL-RELATED"/>
    <property type="match status" value="1"/>
</dbReference>
<dbReference type="AlphaFoldDB" id="A0A369KWA1"/>
<dbReference type="SMART" id="SM00271">
    <property type="entry name" value="DnaJ"/>
    <property type="match status" value="1"/>
</dbReference>
<dbReference type="GO" id="GO:0005737">
    <property type="term" value="C:cytoplasm"/>
    <property type="evidence" value="ECO:0007669"/>
    <property type="project" value="TreeGrafter"/>
</dbReference>
<organism evidence="4 5">
    <name type="scientific">Spirobacillus cienkowskii</name>
    <dbReference type="NCBI Taxonomy" id="495820"/>
    <lineage>
        <taxon>Bacteria</taxon>
        <taxon>Pseudomonadati</taxon>
        <taxon>Bdellovibrionota</taxon>
        <taxon>Oligoflexia</taxon>
        <taxon>Silvanigrellales</taxon>
        <taxon>Spirobacillus</taxon>
    </lineage>
</organism>
<dbReference type="GO" id="GO:0042026">
    <property type="term" value="P:protein refolding"/>
    <property type="evidence" value="ECO:0007669"/>
    <property type="project" value="TreeGrafter"/>
</dbReference>
<name>A0A369KWA1_9BACT</name>
<proteinExistence type="predicted"/>
<dbReference type="InterPro" id="IPR018253">
    <property type="entry name" value="DnaJ_domain_CS"/>
</dbReference>
<dbReference type="Proteomes" id="UP000253934">
    <property type="component" value="Unassembled WGS sequence"/>
</dbReference>
<dbReference type="CDD" id="cd10747">
    <property type="entry name" value="DnaJ_C"/>
    <property type="match status" value="1"/>
</dbReference>
<dbReference type="Pfam" id="PF00226">
    <property type="entry name" value="DnaJ"/>
    <property type="match status" value="1"/>
</dbReference>
<evidence type="ECO:0000259" key="3">
    <source>
        <dbReference type="PROSITE" id="PS50076"/>
    </source>
</evidence>
<dbReference type="PRINTS" id="PR00625">
    <property type="entry name" value="JDOMAIN"/>
</dbReference>
<dbReference type="SUPFAM" id="SSF46565">
    <property type="entry name" value="Chaperone J-domain"/>
    <property type="match status" value="1"/>
</dbReference>
<evidence type="ECO:0000313" key="4">
    <source>
        <dbReference type="EMBL" id="RDB35456.1"/>
    </source>
</evidence>
<dbReference type="Pfam" id="PF01556">
    <property type="entry name" value="DnaJ_C"/>
    <property type="match status" value="1"/>
</dbReference>
<dbReference type="PANTHER" id="PTHR43096:SF52">
    <property type="entry name" value="DNAJ HOMOLOG 1, MITOCHONDRIAL-RELATED"/>
    <property type="match status" value="1"/>
</dbReference>
<evidence type="ECO:0000256" key="1">
    <source>
        <dbReference type="ARBA" id="ARBA00023186"/>
    </source>
</evidence>